<evidence type="ECO:0000313" key="1">
    <source>
        <dbReference type="EMBL" id="CAI9156186.1"/>
    </source>
</evidence>
<name>A0ABN8Y6W1_RANTA</name>
<evidence type="ECO:0008006" key="3">
    <source>
        <dbReference type="Google" id="ProtNLM"/>
    </source>
</evidence>
<organism evidence="1 2">
    <name type="scientific">Rangifer tarandus platyrhynchus</name>
    <name type="common">Svalbard reindeer</name>
    <dbReference type="NCBI Taxonomy" id="3082113"/>
    <lineage>
        <taxon>Eukaryota</taxon>
        <taxon>Metazoa</taxon>
        <taxon>Chordata</taxon>
        <taxon>Craniata</taxon>
        <taxon>Vertebrata</taxon>
        <taxon>Euteleostomi</taxon>
        <taxon>Mammalia</taxon>
        <taxon>Eutheria</taxon>
        <taxon>Laurasiatheria</taxon>
        <taxon>Artiodactyla</taxon>
        <taxon>Ruminantia</taxon>
        <taxon>Pecora</taxon>
        <taxon>Cervidae</taxon>
        <taxon>Odocoileinae</taxon>
        <taxon>Rangifer</taxon>
    </lineage>
</organism>
<reference evidence="1" key="1">
    <citation type="submission" date="2023-04" db="EMBL/GenBank/DDBJ databases">
        <authorList>
            <consortium name="ELIXIR-Norway"/>
        </authorList>
    </citation>
    <scope>NUCLEOTIDE SEQUENCE [LARGE SCALE GENOMIC DNA]</scope>
</reference>
<protein>
    <recommendedName>
        <fullName evidence="3">DUF295 domain-containing protein</fullName>
    </recommendedName>
</protein>
<evidence type="ECO:0000313" key="2">
    <source>
        <dbReference type="Proteomes" id="UP001176941"/>
    </source>
</evidence>
<sequence>MLGVSGVEQMCRSGELGDVSELGEKLRASGEQREGVFRLVLGFPVEMILSQPTGRRGTGEGGCPGQLSGYTELGRGFSDISAESRVGGMGSSGLQNRRLDLAALVGDCALSPAHISDVPVSQRQCVCPAASLLWGREACAEGTVITTLALTGFATCACSRSGWTISLDSHGFFLLRVDAQTERLAFLPSCVVVVGEVRFPPPPPRKQKLPVLAPSTPAVPRVWAWDPGGGTQVFSQARHLTHPTVTSASSRLYFLNDEKNSHVGESVVEN</sequence>
<proteinExistence type="predicted"/>
<dbReference type="Proteomes" id="UP001176941">
    <property type="component" value="Chromosome 14"/>
</dbReference>
<gene>
    <name evidence="1" type="ORF">MRATA1EN1_LOCUS5148</name>
</gene>
<dbReference type="EMBL" id="OX459950">
    <property type="protein sequence ID" value="CAI9156186.1"/>
    <property type="molecule type" value="Genomic_DNA"/>
</dbReference>
<accession>A0ABN8Y6W1</accession>
<keyword evidence="2" id="KW-1185">Reference proteome</keyword>